<evidence type="ECO:0000313" key="3">
    <source>
        <dbReference type="Proteomes" id="UP000242450"/>
    </source>
</evidence>
<dbReference type="AlphaFoldDB" id="A0A212CR27"/>
<protein>
    <submittedName>
        <fullName evidence="2">Uncharacterized protein</fullName>
    </submittedName>
</protein>
<comment type="caution">
    <text evidence="2">The sequence shown here is derived from an EMBL/GenBank/DDBJ whole genome shotgun (WGS) entry which is preliminary data.</text>
</comment>
<keyword evidence="3" id="KW-1185">Reference proteome</keyword>
<evidence type="ECO:0000313" key="2">
    <source>
        <dbReference type="EMBL" id="OWK08466.1"/>
    </source>
</evidence>
<feature type="region of interest" description="Disordered" evidence="1">
    <location>
        <begin position="1"/>
        <end position="23"/>
    </location>
</feature>
<dbReference type="EMBL" id="MKHE01000014">
    <property type="protein sequence ID" value="OWK08466.1"/>
    <property type="molecule type" value="Genomic_DNA"/>
</dbReference>
<accession>A0A212CR27</accession>
<gene>
    <name evidence="2" type="ORF">Celaphus_00011254</name>
</gene>
<proteinExistence type="predicted"/>
<dbReference type="Proteomes" id="UP000242450">
    <property type="component" value="Chromosome 14"/>
</dbReference>
<evidence type="ECO:0000256" key="1">
    <source>
        <dbReference type="SAM" id="MobiDB-lite"/>
    </source>
</evidence>
<organism evidence="2 3">
    <name type="scientific">Cervus elaphus hippelaphus</name>
    <name type="common">European red deer</name>
    <dbReference type="NCBI Taxonomy" id="46360"/>
    <lineage>
        <taxon>Eukaryota</taxon>
        <taxon>Metazoa</taxon>
        <taxon>Chordata</taxon>
        <taxon>Craniata</taxon>
        <taxon>Vertebrata</taxon>
        <taxon>Euteleostomi</taxon>
        <taxon>Mammalia</taxon>
        <taxon>Eutheria</taxon>
        <taxon>Laurasiatheria</taxon>
        <taxon>Artiodactyla</taxon>
        <taxon>Ruminantia</taxon>
        <taxon>Pecora</taxon>
        <taxon>Cervidae</taxon>
        <taxon>Cervinae</taxon>
        <taxon>Cervus</taxon>
    </lineage>
</organism>
<name>A0A212CR27_CEREH</name>
<reference evidence="2 3" key="1">
    <citation type="journal article" date="2018" name="Mol. Genet. Genomics">
        <title>The red deer Cervus elaphus genome CerEla1.0: sequencing, annotating, genes, and chromosomes.</title>
        <authorList>
            <person name="Bana N.A."/>
            <person name="Nyiri A."/>
            <person name="Nagy J."/>
            <person name="Frank K."/>
            <person name="Nagy T."/>
            <person name="Steger V."/>
            <person name="Schiller M."/>
            <person name="Lakatos P."/>
            <person name="Sugar L."/>
            <person name="Horn P."/>
            <person name="Barta E."/>
            <person name="Orosz L."/>
        </authorList>
    </citation>
    <scope>NUCLEOTIDE SEQUENCE [LARGE SCALE GENOMIC DNA]</scope>
    <source>
        <strain evidence="2">Hungarian</strain>
    </source>
</reference>
<sequence length="23" mass="2739">MSSRRKLCSSWPRKRSAESCIRN</sequence>